<keyword evidence="1" id="KW-0472">Membrane</keyword>
<feature type="transmembrane region" description="Helical" evidence="1">
    <location>
        <begin position="79"/>
        <end position="99"/>
    </location>
</feature>
<dbReference type="AlphaFoldDB" id="A0A1X0Q7W5"/>
<keyword evidence="3" id="KW-1185">Reference proteome</keyword>
<evidence type="ECO:0000313" key="3">
    <source>
        <dbReference type="Proteomes" id="UP000192356"/>
    </source>
</evidence>
<dbReference type="EMBL" id="LVKB01000167">
    <property type="protein sequence ID" value="ORD95860.1"/>
    <property type="molecule type" value="Genomic_DNA"/>
</dbReference>
<sequence length="157" mass="16829">MCVLGGDILNCNIDIRLLVNSAGKSTFIPNNIDLYILISLTDPPIFLRILILSFLHLVTASLATLAISEQKAVILELNAVAAIGINSPSSTLSLVLLRYSKHNSLAILNPLVILLGCTSLCLKNIISLTIAHNNKTTLVVPSPQLTSCESLTEDIIL</sequence>
<accession>A0A1X0Q7W5</accession>
<feature type="transmembrane region" description="Helical" evidence="1">
    <location>
        <begin position="105"/>
        <end position="126"/>
    </location>
</feature>
<keyword evidence="1" id="KW-1133">Transmembrane helix</keyword>
<evidence type="ECO:0000313" key="2">
    <source>
        <dbReference type="EMBL" id="ORD95860.1"/>
    </source>
</evidence>
<gene>
    <name evidence="2" type="ORF">HERIO_2160</name>
</gene>
<feature type="transmembrane region" description="Helical" evidence="1">
    <location>
        <begin position="45"/>
        <end position="67"/>
    </location>
</feature>
<comment type="caution">
    <text evidence="2">The sequence shown here is derived from an EMBL/GenBank/DDBJ whole genome shotgun (WGS) entry which is preliminary data.</text>
</comment>
<reference evidence="2 3" key="1">
    <citation type="journal article" date="2017" name="Environ. Microbiol.">
        <title>Decay of the glycolytic pathway and adaptation to intranuclear parasitism within Enterocytozoonidae microsporidia.</title>
        <authorList>
            <person name="Wiredu Boakye D."/>
            <person name="Jaroenlak P."/>
            <person name="Prachumwat A."/>
            <person name="Williams T.A."/>
            <person name="Bateman K.S."/>
            <person name="Itsathitphaisarn O."/>
            <person name="Sritunyalucksana K."/>
            <person name="Paszkiewicz K.H."/>
            <person name="Moore K.A."/>
            <person name="Stentiford G.D."/>
            <person name="Williams B.A."/>
        </authorList>
    </citation>
    <scope>NUCLEOTIDE SEQUENCE [LARGE SCALE GENOMIC DNA]</scope>
    <source>
        <strain evidence="2 3">GB1</strain>
    </source>
</reference>
<protein>
    <submittedName>
        <fullName evidence="2">Uncharacterized protein</fullName>
    </submittedName>
</protein>
<keyword evidence="1" id="KW-0812">Transmembrane</keyword>
<dbReference type="Proteomes" id="UP000192356">
    <property type="component" value="Unassembled WGS sequence"/>
</dbReference>
<name>A0A1X0Q7W5_9MICR</name>
<dbReference type="VEuPathDB" id="MicrosporidiaDB:HERIO_2160"/>
<proteinExistence type="predicted"/>
<organism evidence="2 3">
    <name type="scientific">Hepatospora eriocheir</name>
    <dbReference type="NCBI Taxonomy" id="1081669"/>
    <lineage>
        <taxon>Eukaryota</taxon>
        <taxon>Fungi</taxon>
        <taxon>Fungi incertae sedis</taxon>
        <taxon>Microsporidia</taxon>
        <taxon>Hepatosporidae</taxon>
        <taxon>Hepatospora</taxon>
    </lineage>
</organism>
<evidence type="ECO:0000256" key="1">
    <source>
        <dbReference type="SAM" id="Phobius"/>
    </source>
</evidence>